<proteinExistence type="predicted"/>
<gene>
    <name evidence="1" type="ORF">MSG28_015469</name>
</gene>
<dbReference type="Proteomes" id="UP001064048">
    <property type="component" value="Chromosome 28"/>
</dbReference>
<reference evidence="1 2" key="1">
    <citation type="journal article" date="2022" name="Genome Biol. Evol.">
        <title>The Spruce Budworm Genome: Reconstructing the Evolutionary History of Antifreeze Proteins.</title>
        <authorList>
            <person name="Beliveau C."/>
            <person name="Gagne P."/>
            <person name="Picq S."/>
            <person name="Vernygora O."/>
            <person name="Keeling C.I."/>
            <person name="Pinkney K."/>
            <person name="Doucet D."/>
            <person name="Wen F."/>
            <person name="Johnston J.S."/>
            <person name="Maaroufi H."/>
            <person name="Boyle B."/>
            <person name="Laroche J."/>
            <person name="Dewar K."/>
            <person name="Juretic N."/>
            <person name="Blackburn G."/>
            <person name="Nisole A."/>
            <person name="Brunet B."/>
            <person name="Brandao M."/>
            <person name="Lumley L."/>
            <person name="Duan J."/>
            <person name="Quan G."/>
            <person name="Lucarotti C.J."/>
            <person name="Roe A.D."/>
            <person name="Sperling F.A.H."/>
            <person name="Levesque R.C."/>
            <person name="Cusson M."/>
        </authorList>
    </citation>
    <scope>NUCLEOTIDE SEQUENCE [LARGE SCALE GENOMIC DNA]</scope>
    <source>
        <strain evidence="1">Glfc:IPQL:Cfum</strain>
    </source>
</reference>
<sequence>MFVFRMPAHLSMEEGAAVQPLAIAIHACNRAAVRLGARVAIFGAGPVGVLCAMAARAMGAHKILITDITNSRLETAKALGADYTLLVSKQLSRSRLQTGLLSSWAADPTSASTPVPSRKPPGLL</sequence>
<evidence type="ECO:0000313" key="1">
    <source>
        <dbReference type="EMBL" id="KAI8433431.1"/>
    </source>
</evidence>
<organism evidence="1 2">
    <name type="scientific">Choristoneura fumiferana</name>
    <name type="common">Spruce budworm moth</name>
    <name type="synonym">Archips fumiferana</name>
    <dbReference type="NCBI Taxonomy" id="7141"/>
    <lineage>
        <taxon>Eukaryota</taxon>
        <taxon>Metazoa</taxon>
        <taxon>Ecdysozoa</taxon>
        <taxon>Arthropoda</taxon>
        <taxon>Hexapoda</taxon>
        <taxon>Insecta</taxon>
        <taxon>Pterygota</taxon>
        <taxon>Neoptera</taxon>
        <taxon>Endopterygota</taxon>
        <taxon>Lepidoptera</taxon>
        <taxon>Glossata</taxon>
        <taxon>Ditrysia</taxon>
        <taxon>Tortricoidea</taxon>
        <taxon>Tortricidae</taxon>
        <taxon>Tortricinae</taxon>
        <taxon>Choristoneura</taxon>
    </lineage>
</organism>
<keyword evidence="2" id="KW-1185">Reference proteome</keyword>
<evidence type="ECO:0000313" key="2">
    <source>
        <dbReference type="Proteomes" id="UP001064048"/>
    </source>
</evidence>
<comment type="caution">
    <text evidence="1">The sequence shown here is derived from an EMBL/GenBank/DDBJ whole genome shotgun (WGS) entry which is preliminary data.</text>
</comment>
<protein>
    <submittedName>
        <fullName evidence="1">Uncharacterized protein</fullName>
    </submittedName>
</protein>
<name>A0ACC0KB56_CHOFU</name>
<dbReference type="EMBL" id="CM046128">
    <property type="protein sequence ID" value="KAI8433431.1"/>
    <property type="molecule type" value="Genomic_DNA"/>
</dbReference>
<accession>A0ACC0KB56</accession>